<evidence type="ECO:0000256" key="1">
    <source>
        <dbReference type="ARBA" id="ARBA00001946"/>
    </source>
</evidence>
<dbReference type="InterPro" id="IPR015797">
    <property type="entry name" value="NUDIX_hydrolase-like_dom_sf"/>
</dbReference>
<dbReference type="InterPro" id="IPR000086">
    <property type="entry name" value="NUDIX_hydrolase_dom"/>
</dbReference>
<dbReference type="Gene3D" id="3.90.79.10">
    <property type="entry name" value="Nucleoside Triphosphate Pyrophosphohydrolase"/>
    <property type="match status" value="1"/>
</dbReference>
<dbReference type="AlphaFoldDB" id="E9SZA8"/>
<reference evidence="4" key="1">
    <citation type="submission" date="2011-01" db="EMBL/GenBank/DDBJ databases">
        <authorList>
            <person name="Muzny D."/>
            <person name="Qin X."/>
            <person name="Buhay C."/>
            <person name="Dugan-Rocha S."/>
            <person name="Ding Y."/>
            <person name="Chen G."/>
            <person name="Hawes A."/>
            <person name="Holder M."/>
            <person name="Jhangiani S."/>
            <person name="Johnson A."/>
            <person name="Khan Z."/>
            <person name="Li Z."/>
            <person name="Liu W."/>
            <person name="Liu X."/>
            <person name="Perez L."/>
            <person name="Shen H."/>
            <person name="Wang Q."/>
            <person name="Watt J."/>
            <person name="Xi L."/>
            <person name="Xin Y."/>
            <person name="Zhou J."/>
            <person name="Deng J."/>
            <person name="Jiang H."/>
            <person name="Liu Y."/>
            <person name="Qu J."/>
            <person name="Song X.-Z."/>
            <person name="Zhang L."/>
            <person name="Villasana D."/>
            <person name="Johnson A."/>
            <person name="Liu J."/>
            <person name="Liyanage D."/>
            <person name="Lorensuhewa L."/>
            <person name="Robinson T."/>
            <person name="Song A."/>
            <person name="Song B.-B."/>
            <person name="Dinh H."/>
            <person name="Thornton R."/>
            <person name="Coyle M."/>
            <person name="Francisco L."/>
            <person name="Jackson L."/>
            <person name="Javaid M."/>
            <person name="Korchina V."/>
            <person name="Kovar C."/>
            <person name="Mata R."/>
            <person name="Mathew T."/>
            <person name="Ngo R."/>
            <person name="Nguyen L."/>
            <person name="Nguyen N."/>
            <person name="Okwuonu G."/>
            <person name="Ongeri F."/>
            <person name="Pham C."/>
            <person name="Simmons D."/>
            <person name="Wilczek-Boney K."/>
            <person name="Hale W."/>
            <person name="Jakkamsetti A."/>
            <person name="Pham P."/>
            <person name="Ruth R."/>
            <person name="San Lucas F."/>
            <person name="Warren J."/>
            <person name="Zhang J."/>
            <person name="Zhao Z."/>
            <person name="Zhou C."/>
            <person name="Zhu D."/>
            <person name="Lee S."/>
            <person name="Bess C."/>
            <person name="Blankenburg K."/>
            <person name="Forbes L."/>
            <person name="Fu Q."/>
            <person name="Gubbala S."/>
            <person name="Hirani K."/>
            <person name="Jayaseelan J.C."/>
            <person name="Lara F."/>
            <person name="Munidasa M."/>
            <person name="Palculict T."/>
            <person name="Patil S."/>
            <person name="Pu L.-L."/>
            <person name="Saada N."/>
            <person name="Tang L."/>
            <person name="Weissenberger G."/>
            <person name="Zhu Y."/>
            <person name="Hemphill L."/>
            <person name="Shang Y."/>
            <person name="Youmans B."/>
            <person name="Ayvaz T."/>
            <person name="Ross M."/>
            <person name="Santibanez J."/>
            <person name="Aqrawi P."/>
            <person name="Gross S."/>
            <person name="Joshi V."/>
            <person name="Fowler G."/>
            <person name="Nazareth L."/>
            <person name="Reid J."/>
            <person name="Worley K."/>
            <person name="Petrosino J."/>
            <person name="Highlander S."/>
            <person name="Gibbs R."/>
        </authorList>
    </citation>
    <scope>NUCLEOTIDE SEQUENCE [LARGE SCALE GENOMIC DNA]</scope>
    <source>
        <strain evidence="4">ATCC 33707</strain>
    </source>
</reference>
<dbReference type="Pfam" id="PF00293">
    <property type="entry name" value="NUDIX"/>
    <property type="match status" value="1"/>
</dbReference>
<dbReference type="SUPFAM" id="SSF55811">
    <property type="entry name" value="Nudix"/>
    <property type="match status" value="1"/>
</dbReference>
<keyword evidence="5" id="KW-1185">Reference proteome</keyword>
<name>E9SZA8_RHOHA</name>
<dbReference type="GO" id="GO:0016787">
    <property type="term" value="F:hydrolase activity"/>
    <property type="evidence" value="ECO:0007669"/>
    <property type="project" value="UniProtKB-KW"/>
</dbReference>
<dbReference type="PROSITE" id="PS00893">
    <property type="entry name" value="NUDIX_BOX"/>
    <property type="match status" value="1"/>
</dbReference>
<dbReference type="InterPro" id="IPR020084">
    <property type="entry name" value="NUDIX_hydrolase_CS"/>
</dbReference>
<evidence type="ECO:0000256" key="2">
    <source>
        <dbReference type="ARBA" id="ARBA00022801"/>
    </source>
</evidence>
<proteinExistence type="predicted"/>
<dbReference type="PROSITE" id="PS51462">
    <property type="entry name" value="NUDIX"/>
    <property type="match status" value="1"/>
</dbReference>
<dbReference type="CDD" id="cd18877">
    <property type="entry name" value="NUDIX_Hydrolase"/>
    <property type="match status" value="1"/>
</dbReference>
<sequence>MFRRFRMPRGILWGQVSGSADRAGERYSMRGDGDGWATTPDGVRHWGRHGAAGLLLRAPLEDGSPAVLLQHRAAWSHQGGTWALPGGARDSHETTIHAAVREAQEETGIDTGAVRVRTERVTANVDGGWTYTTVVADAEKTLALVPNGESTELRWVPEADVEHMPLHPGFAAAWPSLRTSEIRVLLDTANVLGSRPTGWWRDRAGATGELLDRIAQVLPRTVELPGGGFGWLPRIEAVLEGQARAVDHADVRVPVHAAAGSGDDELARLASDGDTLTAVVTADRGLRGRLPTSVLALSPSTVLGWLD</sequence>
<keyword evidence="2 4" id="KW-0378">Hydrolase</keyword>
<protein>
    <submittedName>
        <fullName evidence="4">Hydrolase, NUDIX family</fullName>
    </submittedName>
</protein>
<evidence type="ECO:0000313" key="4">
    <source>
        <dbReference type="EMBL" id="EGD24865.1"/>
    </source>
</evidence>
<gene>
    <name evidence="4" type="ORF">HMPREF0724_11400</name>
</gene>
<evidence type="ECO:0000259" key="3">
    <source>
        <dbReference type="PROSITE" id="PS51462"/>
    </source>
</evidence>
<comment type="cofactor">
    <cofactor evidence="1">
        <name>Mg(2+)</name>
        <dbReference type="ChEBI" id="CHEBI:18420"/>
    </cofactor>
</comment>
<organism evidence="4 5">
    <name type="scientific">Prescottella equi ATCC 33707</name>
    <dbReference type="NCBI Taxonomy" id="525370"/>
    <lineage>
        <taxon>Bacteria</taxon>
        <taxon>Bacillati</taxon>
        <taxon>Actinomycetota</taxon>
        <taxon>Actinomycetes</taxon>
        <taxon>Mycobacteriales</taxon>
        <taxon>Nocardiaceae</taxon>
        <taxon>Prescottella</taxon>
    </lineage>
</organism>
<dbReference type="PANTHER" id="PTHR43046">
    <property type="entry name" value="GDP-MANNOSE MANNOSYL HYDROLASE"/>
    <property type="match status" value="1"/>
</dbReference>
<dbReference type="Proteomes" id="UP000004245">
    <property type="component" value="Unassembled WGS sequence"/>
</dbReference>
<dbReference type="HOGENOM" id="CLU_083334_0_0_11"/>
<dbReference type="EMBL" id="ADNW02000007">
    <property type="protein sequence ID" value="EGD24865.1"/>
    <property type="molecule type" value="Genomic_DNA"/>
</dbReference>
<dbReference type="PANTHER" id="PTHR43046:SF2">
    <property type="entry name" value="8-OXO-DGTP DIPHOSPHATASE-RELATED"/>
    <property type="match status" value="1"/>
</dbReference>
<accession>E9SZA8</accession>
<dbReference type="STRING" id="43767.A6I91_07120"/>
<feature type="domain" description="Nudix hydrolase" evidence="3">
    <location>
        <begin position="47"/>
        <end position="179"/>
    </location>
</feature>
<comment type="caution">
    <text evidence="4">The sequence shown here is derived from an EMBL/GenBank/DDBJ whole genome shotgun (WGS) entry which is preliminary data.</text>
</comment>
<evidence type="ECO:0000313" key="5">
    <source>
        <dbReference type="Proteomes" id="UP000004245"/>
    </source>
</evidence>